<evidence type="ECO:0000313" key="2">
    <source>
        <dbReference type="EMBL" id="KAK0707886.1"/>
    </source>
</evidence>
<comment type="caution">
    <text evidence="2">The sequence shown here is derived from an EMBL/GenBank/DDBJ whole genome shotgun (WGS) entry which is preliminary data.</text>
</comment>
<feature type="signal peptide" evidence="1">
    <location>
        <begin position="1"/>
        <end position="20"/>
    </location>
</feature>
<reference evidence="2" key="1">
    <citation type="submission" date="2023-06" db="EMBL/GenBank/DDBJ databases">
        <title>Genome-scale phylogeny and comparative genomics of the fungal order Sordariales.</title>
        <authorList>
            <consortium name="Lawrence Berkeley National Laboratory"/>
            <person name="Hensen N."/>
            <person name="Bonometti L."/>
            <person name="Westerberg I."/>
            <person name="Brannstrom I.O."/>
            <person name="Guillou S."/>
            <person name="Cros-Aarteil S."/>
            <person name="Calhoun S."/>
            <person name="Haridas S."/>
            <person name="Kuo A."/>
            <person name="Mondo S."/>
            <person name="Pangilinan J."/>
            <person name="Riley R."/>
            <person name="Labutti K."/>
            <person name="Andreopoulos B."/>
            <person name="Lipzen A."/>
            <person name="Chen C."/>
            <person name="Yanf M."/>
            <person name="Daum C."/>
            <person name="Ng V."/>
            <person name="Clum A."/>
            <person name="Steindorff A."/>
            <person name="Ohm R."/>
            <person name="Martin F."/>
            <person name="Silar P."/>
            <person name="Natvig D."/>
            <person name="Lalanne C."/>
            <person name="Gautier V."/>
            <person name="Ament-Velasquez S.L."/>
            <person name="Kruys A."/>
            <person name="Hutchinson M.I."/>
            <person name="Powell A.J."/>
            <person name="Barry K."/>
            <person name="Miller A.N."/>
            <person name="Grigoriev I.V."/>
            <person name="Debuchy R."/>
            <person name="Gladieux P."/>
            <person name="Thoren M.H."/>
            <person name="Johannesson H."/>
        </authorList>
    </citation>
    <scope>NUCLEOTIDE SEQUENCE</scope>
    <source>
        <strain evidence="2">SMH4607-1</strain>
    </source>
</reference>
<keyword evidence="3" id="KW-1185">Reference proteome</keyword>
<feature type="chain" id="PRO_5041411227" evidence="1">
    <location>
        <begin position="21"/>
        <end position="174"/>
    </location>
</feature>
<name>A0AA40DNP7_9PEZI</name>
<keyword evidence="1" id="KW-0732">Signal</keyword>
<sequence length="174" mass="19400">MAPFSASFALLLGVVQGVAAANESNFEFALYLFSDLAPALPSRFSAVLSGLFPVCNLQQRLEPLQAALDKYMYLVSELPMLQSKDFDEADEGAISEVDPILQFIFRHKELVGEDGRRAIYEELASPLERLKEAARILKYDGNLEWKKPKLFISEEMIPSVMRSKLAVSDEHASA</sequence>
<accession>A0AA40DNP7</accession>
<evidence type="ECO:0000256" key="1">
    <source>
        <dbReference type="SAM" id="SignalP"/>
    </source>
</evidence>
<protein>
    <submittedName>
        <fullName evidence="2">Uncharacterized protein</fullName>
    </submittedName>
</protein>
<evidence type="ECO:0000313" key="3">
    <source>
        <dbReference type="Proteomes" id="UP001172102"/>
    </source>
</evidence>
<gene>
    <name evidence="2" type="ORF">B0H67DRAFT_648020</name>
</gene>
<dbReference type="Proteomes" id="UP001172102">
    <property type="component" value="Unassembled WGS sequence"/>
</dbReference>
<dbReference type="AlphaFoldDB" id="A0AA40DNP7"/>
<organism evidence="2 3">
    <name type="scientific">Lasiosphaeris hirsuta</name>
    <dbReference type="NCBI Taxonomy" id="260670"/>
    <lineage>
        <taxon>Eukaryota</taxon>
        <taxon>Fungi</taxon>
        <taxon>Dikarya</taxon>
        <taxon>Ascomycota</taxon>
        <taxon>Pezizomycotina</taxon>
        <taxon>Sordariomycetes</taxon>
        <taxon>Sordariomycetidae</taxon>
        <taxon>Sordariales</taxon>
        <taxon>Lasiosphaeriaceae</taxon>
        <taxon>Lasiosphaeris</taxon>
    </lineage>
</organism>
<proteinExistence type="predicted"/>
<dbReference type="EMBL" id="JAUKUA010000006">
    <property type="protein sequence ID" value="KAK0707886.1"/>
    <property type="molecule type" value="Genomic_DNA"/>
</dbReference>